<reference evidence="2" key="1">
    <citation type="journal article" date="2019" name="Int. J. Syst. Evol. Microbiol.">
        <title>The Global Catalogue of Microorganisms (GCM) 10K type strain sequencing project: providing services to taxonomists for standard genome sequencing and annotation.</title>
        <authorList>
            <consortium name="The Broad Institute Genomics Platform"/>
            <consortium name="The Broad Institute Genome Sequencing Center for Infectious Disease"/>
            <person name="Wu L."/>
            <person name="Ma J."/>
        </authorList>
    </citation>
    <scope>NUCLEOTIDE SEQUENCE [LARGE SCALE GENOMIC DNA]</scope>
    <source>
        <strain evidence="2">JCM 4816</strain>
    </source>
</reference>
<keyword evidence="2" id="KW-1185">Reference proteome</keyword>
<comment type="caution">
    <text evidence="1">The sequence shown here is derived from an EMBL/GenBank/DDBJ whole genome shotgun (WGS) entry which is preliminary data.</text>
</comment>
<dbReference type="RefSeq" id="WP_345584053.1">
    <property type="nucleotide sequence ID" value="NZ_BAAAXF010000074.1"/>
</dbReference>
<protein>
    <submittedName>
        <fullName evidence="1">Uncharacterized protein</fullName>
    </submittedName>
</protein>
<evidence type="ECO:0000313" key="2">
    <source>
        <dbReference type="Proteomes" id="UP001501455"/>
    </source>
</evidence>
<organism evidence="1 2">
    <name type="scientific">Streptomyces prasinosporus</name>
    <dbReference type="NCBI Taxonomy" id="68256"/>
    <lineage>
        <taxon>Bacteria</taxon>
        <taxon>Bacillati</taxon>
        <taxon>Actinomycetota</taxon>
        <taxon>Actinomycetes</taxon>
        <taxon>Kitasatosporales</taxon>
        <taxon>Streptomycetaceae</taxon>
        <taxon>Streptomyces</taxon>
        <taxon>Streptomyces albogriseolus group</taxon>
    </lineage>
</organism>
<name>A0ABP6U786_9ACTN</name>
<sequence length="316" mass="33412">MLSTEVRVLESLPFGTGRAVLDPVTGAPAQFLDDRAPVRRFLLEQAAAPWHSVEHQWGSGHLVTDRGAARWLTPSRLRASDGTVEVVHTPLPGIRVEVRRSVQVLRERYTVLNSGDEPLAVTGLGIRTSFADWYGDAQTSLEEAVRAHVLTGGTWSRVPAQPMSGEGRCLGLIVREGAVRAYSVESRNQASLSDVRGHLVLQVTDHARNPDAFGGQPVPHLAPGESTSVAWELGWYESVDDFTAATRPPAVFSAYAAETGTPIVVNGTSGGGALASILGASGNSGEYTPYLAAIGAAGIGAKGRSTPRDDVFAVNA</sequence>
<gene>
    <name evidence="1" type="ORF">GCM10019016_104040</name>
</gene>
<dbReference type="InterPro" id="IPR029058">
    <property type="entry name" value="AB_hydrolase_fold"/>
</dbReference>
<evidence type="ECO:0000313" key="1">
    <source>
        <dbReference type="EMBL" id="GAA3503294.1"/>
    </source>
</evidence>
<dbReference type="EMBL" id="BAAAXF010000074">
    <property type="protein sequence ID" value="GAA3503294.1"/>
    <property type="molecule type" value="Genomic_DNA"/>
</dbReference>
<accession>A0ABP6U786</accession>
<dbReference type="Proteomes" id="UP001501455">
    <property type="component" value="Unassembled WGS sequence"/>
</dbReference>
<dbReference type="Gene3D" id="3.40.50.1820">
    <property type="entry name" value="alpha/beta hydrolase"/>
    <property type="match status" value="1"/>
</dbReference>
<proteinExistence type="predicted"/>